<dbReference type="SUPFAM" id="SSF52096">
    <property type="entry name" value="ClpP/crotonase"/>
    <property type="match status" value="1"/>
</dbReference>
<organism evidence="4 5">
    <name type="scientific">Roseibium alexandrii</name>
    <dbReference type="NCBI Taxonomy" id="388408"/>
    <lineage>
        <taxon>Bacteria</taxon>
        <taxon>Pseudomonadati</taxon>
        <taxon>Pseudomonadota</taxon>
        <taxon>Alphaproteobacteria</taxon>
        <taxon>Hyphomicrobiales</taxon>
        <taxon>Stappiaceae</taxon>
        <taxon>Roseibium</taxon>
    </lineage>
</organism>
<evidence type="ECO:0000313" key="4">
    <source>
        <dbReference type="EMBL" id="CTQ70431.1"/>
    </source>
</evidence>
<dbReference type="OrthoDB" id="5730382at2"/>
<dbReference type="STRING" id="388408.LAX5112_02506"/>
<dbReference type="PANTHER" id="PTHR43684:SF1">
    <property type="entry name" value="ENOYL-COA DELTA ISOMERASE 2"/>
    <property type="match status" value="1"/>
</dbReference>
<dbReference type="EC" id="3.8.1.7" evidence="4"/>
<dbReference type="Pfam" id="PF00378">
    <property type="entry name" value="ECH_1"/>
    <property type="match status" value="1"/>
</dbReference>
<dbReference type="InterPro" id="IPR029045">
    <property type="entry name" value="ClpP/crotonase-like_dom_sf"/>
</dbReference>
<evidence type="ECO:0000256" key="1">
    <source>
        <dbReference type="ARBA" id="ARBA00004275"/>
    </source>
</evidence>
<gene>
    <name evidence="4" type="primary">fcbB1_2</name>
    <name evidence="4" type="ORF">LAX5112_02506</name>
</gene>
<dbReference type="EMBL" id="CXWD01000008">
    <property type="protein sequence ID" value="CTQ70431.1"/>
    <property type="molecule type" value="Genomic_DNA"/>
</dbReference>
<comment type="subcellular location">
    <subcellularLocation>
        <location evidence="1">Peroxisome</location>
    </subcellularLocation>
</comment>
<dbReference type="GO" id="GO:0018787">
    <property type="term" value="F:4-chlorobenzoyl-CoA dehalogenase activity"/>
    <property type="evidence" value="ECO:0007669"/>
    <property type="project" value="UniProtKB-EC"/>
</dbReference>
<keyword evidence="2" id="KW-0576">Peroxisome</keyword>
<reference evidence="5" key="1">
    <citation type="submission" date="2015-07" db="EMBL/GenBank/DDBJ databases">
        <authorList>
            <person name="Rodrigo-Torres Lidia"/>
            <person name="Arahal R.David."/>
        </authorList>
    </citation>
    <scope>NUCLEOTIDE SEQUENCE [LARGE SCALE GENOMIC DNA]</scope>
    <source>
        <strain evidence="5">CECT 5112</strain>
    </source>
</reference>
<accession>A0A0M7A744</accession>
<dbReference type="InterPro" id="IPR001753">
    <property type="entry name" value="Enoyl-CoA_hydra/iso"/>
</dbReference>
<protein>
    <submittedName>
        <fullName evidence="4">4-chlorobenzoyl coenzyme A dehalogenase-1</fullName>
        <ecNumber evidence="4">3.8.1.7</ecNumber>
    </submittedName>
</protein>
<dbReference type="CDD" id="cd06558">
    <property type="entry name" value="crotonase-like"/>
    <property type="match status" value="1"/>
</dbReference>
<dbReference type="RefSeq" id="WP_055672085.1">
    <property type="nucleotide sequence ID" value="NZ_CXWD01000008.1"/>
</dbReference>
<dbReference type="AlphaFoldDB" id="A0A0M7A744"/>
<keyword evidence="5" id="KW-1185">Reference proteome</keyword>
<dbReference type="NCBIfam" id="NF004681">
    <property type="entry name" value="PRK06023.1"/>
    <property type="match status" value="1"/>
</dbReference>
<keyword evidence="4" id="KW-0378">Hydrolase</keyword>
<proteinExistence type="predicted"/>
<dbReference type="GO" id="GO:0004165">
    <property type="term" value="F:delta(3)-delta(2)-enoyl-CoA isomerase activity"/>
    <property type="evidence" value="ECO:0007669"/>
    <property type="project" value="UniProtKB-ARBA"/>
</dbReference>
<evidence type="ECO:0000313" key="5">
    <source>
        <dbReference type="Proteomes" id="UP000053235"/>
    </source>
</evidence>
<dbReference type="PANTHER" id="PTHR43684">
    <property type="match status" value="1"/>
</dbReference>
<dbReference type="InterPro" id="IPR051053">
    <property type="entry name" value="ECH/Chromodomain_protein"/>
</dbReference>
<evidence type="ECO:0000256" key="3">
    <source>
        <dbReference type="ARBA" id="ARBA00023235"/>
    </source>
</evidence>
<sequence length="248" mass="27000">MITQSLEDGVRTLRLDRPEKKNALTGQMYTDLAEALETGNTDDAVRCHLICGQPEAFTSGNDIGDFLQFAGKMQMSETPVYRFLRALVGNRKPLVASIDGIAVGVGATLLMHCDMVFASPRSVIRTPFIDLGLVPEAGSSLLGPKIMGHARAFEMLCLGRPFSAERAYQAGLINEVVSENVDEVALACAREIAAKPPEAMALSRQLLWQESQDLSDRVDEEAKVFSSRLTSPEAISAFQAFMTKKSKS</sequence>
<name>A0A0M7A744_9HYPH</name>
<dbReference type="Gene3D" id="3.90.226.10">
    <property type="entry name" value="2-enoyl-CoA Hydratase, Chain A, domain 1"/>
    <property type="match status" value="1"/>
</dbReference>
<keyword evidence="3" id="KW-0413">Isomerase</keyword>
<dbReference type="Proteomes" id="UP000053235">
    <property type="component" value="Unassembled WGS sequence"/>
</dbReference>
<evidence type="ECO:0000256" key="2">
    <source>
        <dbReference type="ARBA" id="ARBA00023140"/>
    </source>
</evidence>